<evidence type="ECO:0000313" key="2">
    <source>
        <dbReference type="EMBL" id="KIG14484.1"/>
    </source>
</evidence>
<proteinExistence type="predicted"/>
<comment type="caution">
    <text evidence="2">The sequence shown here is derived from an EMBL/GenBank/DDBJ whole genome shotgun (WGS) entry which is preliminary data.</text>
</comment>
<dbReference type="EMBL" id="JMCC02000072">
    <property type="protein sequence ID" value="KIG14484.1"/>
    <property type="molecule type" value="Genomic_DNA"/>
</dbReference>
<protein>
    <submittedName>
        <fullName evidence="2">Uncharacterized protein</fullName>
    </submittedName>
</protein>
<evidence type="ECO:0000313" key="3">
    <source>
        <dbReference type="Proteomes" id="UP000031599"/>
    </source>
</evidence>
<sequence>MIHGRGGCHRRRQERLDLIGAEPVPLEPQRELEHVFVGGARVRGDEVGDQVLLLASLLAVALEQLLEALVGADPGLHHLGQRPRGDVLGGELEVAAHVMGDQLAHVLGRLDGEVVAQARSDQDLLDAGQRAGLTVEIDQIAVVGVQVVADARVHARGPPARGLDLGIFAAKPPHVGRGAANVGDDAREPGDRVADLLDLADHRRPRAALNDPTLVLGDRAKRAAAKAAAHDHDRGLDHLVGGDLGVFVARVRAPAVGQLEHLVHLGGRQGDRRWVDPHVAVAVALDQDPTVVGVGLLVEHARGVGVEHLVVADGLERGQSHGRALARRGHGSGARVDLAPQADQALRLIHIARVDLDKLSRQLADDRRGAADIAKIADELTLTEAMGDLDDRALGVAVDQKIGLGVEQHAAPDLVGPIVVVGDAAQAGLDPTDDHGDLGRGFTAALRVDDDRAIGARARAAAGRVGVVRAVLAIRGVVVDQRVHVAAGHPPKQVGRAELRERFGVLPVGLREHAHAEALVLEHPADHGRAKADVIDVRVTGHDDDVAAIPAELVHLGAGRGKERGDAEAMRPVLSPTEQRRRARTGHGHGRRVREFVGPHRRTPSASLFRRVPGTRRARESQATCAAGHAARDGTHVGGGGGVGHRGFVYGCGRGHGSRGVSIARLGAALVDRAHPTRRTDPGQRHADRSAAQPRVGRPARRQRAADPGQR</sequence>
<name>A0A0C1ZA46_9BACT</name>
<reference evidence="2 3" key="1">
    <citation type="submission" date="2014-12" db="EMBL/GenBank/DDBJ databases">
        <title>Genome assembly of Enhygromyxa salina DSM 15201.</title>
        <authorList>
            <person name="Sharma G."/>
            <person name="Subramanian S."/>
        </authorList>
    </citation>
    <scope>NUCLEOTIDE SEQUENCE [LARGE SCALE GENOMIC DNA]</scope>
    <source>
        <strain evidence="2 3">DSM 15201</strain>
    </source>
</reference>
<organism evidence="2 3">
    <name type="scientific">Enhygromyxa salina</name>
    <dbReference type="NCBI Taxonomy" id="215803"/>
    <lineage>
        <taxon>Bacteria</taxon>
        <taxon>Pseudomonadati</taxon>
        <taxon>Myxococcota</taxon>
        <taxon>Polyangia</taxon>
        <taxon>Nannocystales</taxon>
        <taxon>Nannocystaceae</taxon>
        <taxon>Enhygromyxa</taxon>
    </lineage>
</organism>
<feature type="compositionally biased region" description="Basic and acidic residues" evidence="1">
    <location>
        <begin position="673"/>
        <end position="689"/>
    </location>
</feature>
<dbReference type="AlphaFoldDB" id="A0A0C1ZA46"/>
<dbReference type="Proteomes" id="UP000031599">
    <property type="component" value="Unassembled WGS sequence"/>
</dbReference>
<feature type="region of interest" description="Disordered" evidence="1">
    <location>
        <begin position="673"/>
        <end position="711"/>
    </location>
</feature>
<evidence type="ECO:0000256" key="1">
    <source>
        <dbReference type="SAM" id="MobiDB-lite"/>
    </source>
</evidence>
<gene>
    <name evidence="2" type="ORF">DB30_06711</name>
</gene>
<accession>A0A0C1ZA46</accession>